<name>X1FP91_9ZZZZ</name>
<protein>
    <submittedName>
        <fullName evidence="2">Uncharacterized protein</fullName>
    </submittedName>
</protein>
<organism evidence="2">
    <name type="scientific">marine sediment metagenome</name>
    <dbReference type="NCBI Taxonomy" id="412755"/>
    <lineage>
        <taxon>unclassified sequences</taxon>
        <taxon>metagenomes</taxon>
        <taxon>ecological metagenomes</taxon>
    </lineage>
</organism>
<keyword evidence="1" id="KW-0472">Membrane</keyword>
<comment type="caution">
    <text evidence="2">The sequence shown here is derived from an EMBL/GenBank/DDBJ whole genome shotgun (WGS) entry which is preliminary data.</text>
</comment>
<gene>
    <name evidence="2" type="ORF">S03H2_12439</name>
</gene>
<keyword evidence="1" id="KW-0812">Transmembrane</keyword>
<accession>X1FP91</accession>
<sequence length="115" mass="12894">MIGQGFDIVIGTIANYLSIIIIPIMAIILGLKILREKKQLGKYNIIRIVTCSIFLTLTWILIWEFLYESAGLNTILSEDVIISINTFSFYSFGLGLVITLALGIVQLRDLRLGMI</sequence>
<feature type="transmembrane region" description="Helical" evidence="1">
    <location>
        <begin position="46"/>
        <end position="67"/>
    </location>
</feature>
<evidence type="ECO:0000256" key="1">
    <source>
        <dbReference type="SAM" id="Phobius"/>
    </source>
</evidence>
<keyword evidence="1" id="KW-1133">Transmembrane helix</keyword>
<dbReference type="EMBL" id="BARU01006328">
    <property type="protein sequence ID" value="GAH46807.1"/>
    <property type="molecule type" value="Genomic_DNA"/>
</dbReference>
<proteinExistence type="predicted"/>
<feature type="transmembrane region" description="Helical" evidence="1">
    <location>
        <begin position="87"/>
        <end position="105"/>
    </location>
</feature>
<reference evidence="2" key="1">
    <citation type="journal article" date="2014" name="Front. Microbiol.">
        <title>High frequency of phylogenetically diverse reductive dehalogenase-homologous genes in deep subseafloor sedimentary metagenomes.</title>
        <authorList>
            <person name="Kawai M."/>
            <person name="Futagami T."/>
            <person name="Toyoda A."/>
            <person name="Takaki Y."/>
            <person name="Nishi S."/>
            <person name="Hori S."/>
            <person name="Arai W."/>
            <person name="Tsubouchi T."/>
            <person name="Morono Y."/>
            <person name="Uchiyama I."/>
            <person name="Ito T."/>
            <person name="Fujiyama A."/>
            <person name="Inagaki F."/>
            <person name="Takami H."/>
        </authorList>
    </citation>
    <scope>NUCLEOTIDE SEQUENCE</scope>
    <source>
        <strain evidence="2">Expedition CK06-06</strain>
    </source>
</reference>
<dbReference type="AlphaFoldDB" id="X1FP91"/>
<evidence type="ECO:0000313" key="2">
    <source>
        <dbReference type="EMBL" id="GAH46807.1"/>
    </source>
</evidence>
<feature type="transmembrane region" description="Helical" evidence="1">
    <location>
        <begin position="13"/>
        <end position="34"/>
    </location>
</feature>